<keyword evidence="2" id="KW-1185">Reference proteome</keyword>
<dbReference type="Gene3D" id="3.50.50.60">
    <property type="entry name" value="FAD/NAD(P)-binding domain"/>
    <property type="match status" value="2"/>
</dbReference>
<protein>
    <submittedName>
        <fullName evidence="1">Amine oxidase</fullName>
    </submittedName>
</protein>
<dbReference type="EMBL" id="SPMZ01000012">
    <property type="protein sequence ID" value="NMQ18508.1"/>
    <property type="molecule type" value="Genomic_DNA"/>
</dbReference>
<sequence length="351" mass="38207">MDGFWLELGAHSGFNSYGNLLAILERVGLLSRLQRRVRVGFRLLVGGAVKSIPSQLYFPALALAPVRMLGLIKTGRTVAEYYGHIVGRRNYAAVFEPAFDAVICQPAGEFPADSLFQPRPRRKDVPRGFTLPGGLQTIADTLAGQMGFSVELGQSAREIRRDGKGWVVRTDRSEYGARALCLATPVATATQLLHAPFPEVAGRLAEIETAQVESVGVALPAARLSLPPVAGLIGRGEPFYSMVSRDTVSDAHWRGFTFHFRPGVLGEEQKLERIAQVLGIDQALLESGNIVSKLNQLPALRVGHGERAKELNQALAGHRLALVGNYFNGVAIEDCVTRSRTEFERLRGEGL</sequence>
<gene>
    <name evidence="1" type="ORF">E4P82_04430</name>
</gene>
<evidence type="ECO:0000313" key="2">
    <source>
        <dbReference type="Proteomes" id="UP000760480"/>
    </source>
</evidence>
<dbReference type="Proteomes" id="UP000760480">
    <property type="component" value="Unassembled WGS sequence"/>
</dbReference>
<evidence type="ECO:0000313" key="1">
    <source>
        <dbReference type="EMBL" id="NMQ18508.1"/>
    </source>
</evidence>
<dbReference type="RefSeq" id="WP_169247758.1">
    <property type="nucleotide sequence ID" value="NZ_SPMZ01000012.1"/>
</dbReference>
<accession>A0ABX1TGL0</accession>
<reference evidence="1 2" key="1">
    <citation type="submission" date="2019-03" db="EMBL/GenBank/DDBJ databases">
        <title>Metabolic reconstructions from genomes of highly enriched 'Candidatus Accumulibacter' and 'Candidatus Competibacter' bioreactor populations.</title>
        <authorList>
            <person name="Annavajhala M.K."/>
            <person name="Welles L."/>
            <person name="Abbas B."/>
            <person name="Sorokin D."/>
            <person name="Park H."/>
            <person name="Van Loosdrecht M."/>
            <person name="Chandran K."/>
        </authorList>
    </citation>
    <scope>NUCLEOTIDE SEQUENCE [LARGE SCALE GENOMIC DNA]</scope>
    <source>
        <strain evidence="1 2">SBR_G</strain>
    </source>
</reference>
<proteinExistence type="predicted"/>
<dbReference type="SUPFAM" id="SSF51905">
    <property type="entry name" value="FAD/NAD(P)-binding domain"/>
    <property type="match status" value="1"/>
</dbReference>
<organism evidence="1 2">
    <name type="scientific">Candidatus Competibacter phosphatis</name>
    <dbReference type="NCBI Taxonomy" id="221280"/>
    <lineage>
        <taxon>Bacteria</taxon>
        <taxon>Pseudomonadati</taxon>
        <taxon>Pseudomonadota</taxon>
        <taxon>Gammaproteobacteria</taxon>
        <taxon>Candidatus Competibacteraceae</taxon>
        <taxon>Candidatus Competibacter</taxon>
    </lineage>
</organism>
<dbReference type="InterPro" id="IPR036188">
    <property type="entry name" value="FAD/NAD-bd_sf"/>
</dbReference>
<comment type="caution">
    <text evidence="1">The sequence shown here is derived from an EMBL/GenBank/DDBJ whole genome shotgun (WGS) entry which is preliminary data.</text>
</comment>
<name>A0ABX1TGL0_9GAMM</name>